<keyword evidence="5" id="KW-0862">Zinc</keyword>
<feature type="region of interest" description="Disordered" evidence="8">
    <location>
        <begin position="300"/>
        <end position="341"/>
    </location>
</feature>
<dbReference type="Proteomes" id="UP001623330">
    <property type="component" value="Unassembled WGS sequence"/>
</dbReference>
<dbReference type="Gene3D" id="4.10.60.10">
    <property type="entry name" value="Zinc finger, CCHC-type"/>
    <property type="match status" value="2"/>
</dbReference>
<dbReference type="EMBL" id="JBEVYD010000005">
    <property type="protein sequence ID" value="KAL3232912.1"/>
    <property type="molecule type" value="Genomic_DNA"/>
</dbReference>
<evidence type="ECO:0000256" key="8">
    <source>
        <dbReference type="SAM" id="MobiDB-lite"/>
    </source>
</evidence>
<gene>
    <name evidence="10" type="ORF">RNJ44_04828</name>
</gene>
<dbReference type="InterPro" id="IPR051644">
    <property type="entry name" value="TRAMP_AT-DNA-binding"/>
</dbReference>
<keyword evidence="6" id="KW-0539">Nucleus</keyword>
<feature type="domain" description="CCHC-type" evidence="9">
    <location>
        <begin position="161"/>
        <end position="176"/>
    </location>
</feature>
<keyword evidence="3" id="KW-0677">Repeat</keyword>
<organism evidence="10 11">
    <name type="scientific">Nakaseomyces bracarensis</name>
    <dbReference type="NCBI Taxonomy" id="273131"/>
    <lineage>
        <taxon>Eukaryota</taxon>
        <taxon>Fungi</taxon>
        <taxon>Dikarya</taxon>
        <taxon>Ascomycota</taxon>
        <taxon>Saccharomycotina</taxon>
        <taxon>Saccharomycetes</taxon>
        <taxon>Saccharomycetales</taxon>
        <taxon>Saccharomycetaceae</taxon>
        <taxon>Nakaseomyces</taxon>
    </lineage>
</organism>
<evidence type="ECO:0000256" key="7">
    <source>
        <dbReference type="PROSITE-ProRule" id="PRU00047"/>
    </source>
</evidence>
<dbReference type="InterPro" id="IPR036875">
    <property type="entry name" value="Znf_CCHC_sf"/>
</dbReference>
<comment type="caution">
    <text evidence="10">The sequence shown here is derived from an EMBL/GenBank/DDBJ whole genome shotgun (WGS) entry which is preliminary data.</text>
</comment>
<dbReference type="PANTHER" id="PTHR46543">
    <property type="entry name" value="ZINC FINGER CCHC DOMAIN-CONTAINING PROTEIN 7"/>
    <property type="match status" value="1"/>
</dbReference>
<dbReference type="InterPro" id="IPR016713">
    <property type="entry name" value="Air1/2_Saccharomycetales"/>
</dbReference>
<proteinExistence type="predicted"/>
<feature type="domain" description="CCHC-type" evidence="9">
    <location>
        <begin position="60"/>
        <end position="75"/>
    </location>
</feature>
<feature type="region of interest" description="Disordered" evidence="8">
    <location>
        <begin position="407"/>
        <end position="430"/>
    </location>
</feature>
<dbReference type="Pfam" id="PF21759">
    <property type="entry name" value="AIR2-like_ZnK4"/>
    <property type="match status" value="1"/>
</dbReference>
<dbReference type="SUPFAM" id="SSF57756">
    <property type="entry name" value="Retrovirus zinc finger-like domains"/>
    <property type="match status" value="3"/>
</dbReference>
<dbReference type="InterPro" id="IPR049024">
    <property type="entry name" value="AIR2-like_ZnK4"/>
</dbReference>
<dbReference type="PROSITE" id="PS50158">
    <property type="entry name" value="ZF_CCHC"/>
    <property type="match status" value="2"/>
</dbReference>
<evidence type="ECO:0000313" key="11">
    <source>
        <dbReference type="Proteomes" id="UP001623330"/>
    </source>
</evidence>
<keyword evidence="2" id="KW-0479">Metal-binding</keyword>
<dbReference type="PANTHER" id="PTHR46543:SF1">
    <property type="entry name" value="ZINC FINGER CCHC DOMAIN-CONTAINING PROTEIN 7"/>
    <property type="match status" value="1"/>
</dbReference>
<evidence type="ECO:0000259" key="9">
    <source>
        <dbReference type="PROSITE" id="PS50158"/>
    </source>
</evidence>
<dbReference type="InterPro" id="IPR001878">
    <property type="entry name" value="Znf_CCHC"/>
</dbReference>
<dbReference type="PIRSF" id="PIRSF018162">
    <property type="entry name" value="PolyA_pol_Air1/2"/>
    <property type="match status" value="1"/>
</dbReference>
<evidence type="ECO:0000256" key="6">
    <source>
        <dbReference type="ARBA" id="ARBA00023242"/>
    </source>
</evidence>
<evidence type="ECO:0000256" key="2">
    <source>
        <dbReference type="ARBA" id="ARBA00022723"/>
    </source>
</evidence>
<sequence>MATFIEDSKGDNKLVAPSIEEVDEDPEELRNLRGEGRYFGANEANDDESDANVIKAPEPKCSNCSEKGHMKRDCPHVICSYCGIMDDHYSQQCPTTMRCALCNESGHYRMHCPNKWKKLNCTICNSPKHNRDRCPSVWRVYLLKNDDGMSKKNLPMHLIYCYNCGEKGHYGDECDKNRSSRVPNDDGSAFSGKNLTSELRSQYFYNLKKQRSVEEENPSVYDNLRSMPNRQMAQPIITQNVYGSRFSNKRMETTQGPQAAFGVPEFKGENSTHNAKRKFKNSFYDDEDDEDDADEIIRYEDHGRSIRQKRNPYTSMSRKRDSNDKRKHQMGNFYPSPYQHQPQNTYYPPAPQMNYQPIMQPSTVVPTRSGMNFAQSPMLNNQFTQQLYGNPQVPFTTPTPQTYPVGNTNGYIPLNPAVKPARSGTIERRK</sequence>
<name>A0ABR4NW11_9SACH</name>
<accession>A0ABR4NW11</accession>
<keyword evidence="11" id="KW-1185">Reference proteome</keyword>
<dbReference type="SMART" id="SM00343">
    <property type="entry name" value="ZnF_C2HC"/>
    <property type="match status" value="5"/>
</dbReference>
<evidence type="ECO:0000313" key="10">
    <source>
        <dbReference type="EMBL" id="KAL3232912.1"/>
    </source>
</evidence>
<dbReference type="Pfam" id="PF00098">
    <property type="entry name" value="zf-CCHC"/>
    <property type="match status" value="2"/>
</dbReference>
<keyword evidence="4 7" id="KW-0863">Zinc-finger</keyword>
<evidence type="ECO:0000256" key="5">
    <source>
        <dbReference type="ARBA" id="ARBA00022833"/>
    </source>
</evidence>
<comment type="subcellular location">
    <subcellularLocation>
        <location evidence="1">Nucleus</location>
    </subcellularLocation>
</comment>
<evidence type="ECO:0000256" key="1">
    <source>
        <dbReference type="ARBA" id="ARBA00004123"/>
    </source>
</evidence>
<reference evidence="10 11" key="1">
    <citation type="submission" date="2024-05" db="EMBL/GenBank/DDBJ databases">
        <title>Long read based assembly of the Candida bracarensis genome reveals expanded adhesin content.</title>
        <authorList>
            <person name="Marcet-Houben M."/>
            <person name="Ksiezopolska E."/>
            <person name="Gabaldon T."/>
        </authorList>
    </citation>
    <scope>NUCLEOTIDE SEQUENCE [LARGE SCALE GENOMIC DNA]</scope>
    <source>
        <strain evidence="10 11">CBM6</strain>
    </source>
</reference>
<protein>
    <submittedName>
        <fullName evidence="10">Zinc finger protein</fullName>
    </submittedName>
</protein>
<evidence type="ECO:0000256" key="4">
    <source>
        <dbReference type="ARBA" id="ARBA00022771"/>
    </source>
</evidence>
<evidence type="ECO:0000256" key="3">
    <source>
        <dbReference type="ARBA" id="ARBA00022737"/>
    </source>
</evidence>